<dbReference type="InterPro" id="IPR052766">
    <property type="entry name" value="S41A_metabolite_peptidase"/>
</dbReference>
<dbReference type="OrthoDB" id="55780at2759"/>
<keyword evidence="2" id="KW-0732">Signal</keyword>
<dbReference type="Proteomes" id="UP001153069">
    <property type="component" value="Unassembled WGS sequence"/>
</dbReference>
<evidence type="ECO:0000313" key="4">
    <source>
        <dbReference type="Proteomes" id="UP001153069"/>
    </source>
</evidence>
<protein>
    <recommendedName>
        <fullName evidence="5">Tail specific protease domain-containing protein</fullName>
    </recommendedName>
</protein>
<sequence>MLYLPFAAGLLLLVASSAAGDGGASLLRPSNRRVQEDPCAVSFDEASVAVPTLSAAFMLKPSYVTECFASIPVNRSLALEHIESLRRTFEQYYCFYDIANDAADSNPISFQEELGYSLFSGPLEGQVNLEEELTSLLDTVDTEGATMATFFDIQTIFNKLYDAHVSLPMLAGDLGTLTGFHDMYVFPERNLLGTTYNQILAWTPQYNDAGDLELSITFAGSDGNEMPENIVSIDGMTPYEWYYDLVSKPEPSVVWPYQAIGARLNGAFSFLEPNSGVDAFRIVTRSRPSATLPDSFTVTYATGEVETYYAALAFRGLNATQAYDYVNSSPVFLTPGSAFTNFVLLALTVNETVEEKSAPHDLKPAPKRNEIVPEKIKTTRSKKAASQFVFEETIPLRNAQTLAIEDMAAFSIEDDYAVLKIQKFIFDIDLQGNNFAMVEIWSNFTAAAKAKGIRRAMVDISGNGGGVATSGDALAISMYPFIPYEFFQDQYDQTYNEVMRATHLTIFPFLEELAVTIRGYSNAFLQEYLDSLPEDINGRIQSLLLSLASFCCNTQDLTQCRDPRCLPMGALIESLNTLDEFPTGPQLRIVWNVLLQNFAAFNAFNTLFSLQLDRVDPQQSFEVIRGGEMHNLTNRFPFLTEAEYYEIVARAFQNDWQFDEYVVVSDGTAGSTTAIFSSRVQQLWNNRDTMWNNRDVLPVPLTAVTYGGTTDPSDTTLAGFPASVQGVNIGVPIITAGLLYLLEFVLPPDQAALVRVINEDVYQLTLPIPPYFAEGQPSLPVINYYSRFMDPGATPLQFVKIPSDEHIQKVFTGNSLDDPSDLGALYRAAAKVGFSSTDTPLVPEESEDESSAAPVLEESEDELATSGPTESKDAT</sequence>
<evidence type="ECO:0000256" key="1">
    <source>
        <dbReference type="SAM" id="MobiDB-lite"/>
    </source>
</evidence>
<dbReference type="EMBL" id="CAICTM010000333">
    <property type="protein sequence ID" value="CAB9508128.1"/>
    <property type="molecule type" value="Genomic_DNA"/>
</dbReference>
<organism evidence="3 4">
    <name type="scientific">Seminavis robusta</name>
    <dbReference type="NCBI Taxonomy" id="568900"/>
    <lineage>
        <taxon>Eukaryota</taxon>
        <taxon>Sar</taxon>
        <taxon>Stramenopiles</taxon>
        <taxon>Ochrophyta</taxon>
        <taxon>Bacillariophyta</taxon>
        <taxon>Bacillariophyceae</taxon>
        <taxon>Bacillariophycidae</taxon>
        <taxon>Naviculales</taxon>
        <taxon>Naviculaceae</taxon>
        <taxon>Seminavis</taxon>
    </lineage>
</organism>
<reference evidence="3" key="1">
    <citation type="submission" date="2020-06" db="EMBL/GenBank/DDBJ databases">
        <authorList>
            <consortium name="Plant Systems Biology data submission"/>
        </authorList>
    </citation>
    <scope>NUCLEOTIDE SEQUENCE</scope>
    <source>
        <strain evidence="3">D6</strain>
    </source>
</reference>
<comment type="caution">
    <text evidence="3">The sequence shown here is derived from an EMBL/GenBank/DDBJ whole genome shotgun (WGS) entry which is preliminary data.</text>
</comment>
<feature type="chain" id="PRO_5040152023" description="Tail specific protease domain-containing protein" evidence="2">
    <location>
        <begin position="20"/>
        <end position="875"/>
    </location>
</feature>
<proteinExistence type="predicted"/>
<evidence type="ECO:0008006" key="5">
    <source>
        <dbReference type="Google" id="ProtNLM"/>
    </source>
</evidence>
<dbReference type="PANTHER" id="PTHR37049:SF4">
    <property type="entry name" value="RHODANESE DOMAIN-CONTAINING PROTEIN"/>
    <property type="match status" value="1"/>
</dbReference>
<keyword evidence="4" id="KW-1185">Reference proteome</keyword>
<dbReference type="PANTHER" id="PTHR37049">
    <property type="entry name" value="PEPTIDASE S41 FAMILY PROTEIN"/>
    <property type="match status" value="1"/>
</dbReference>
<gene>
    <name evidence="3" type="ORF">SEMRO_334_G119930.1</name>
</gene>
<evidence type="ECO:0000256" key="2">
    <source>
        <dbReference type="SAM" id="SignalP"/>
    </source>
</evidence>
<name>A0A9N8DSA9_9STRA</name>
<accession>A0A9N8DSA9</accession>
<evidence type="ECO:0000313" key="3">
    <source>
        <dbReference type="EMBL" id="CAB9508128.1"/>
    </source>
</evidence>
<feature type="region of interest" description="Disordered" evidence="1">
    <location>
        <begin position="836"/>
        <end position="875"/>
    </location>
</feature>
<dbReference type="AlphaFoldDB" id="A0A9N8DSA9"/>
<feature type="signal peptide" evidence="2">
    <location>
        <begin position="1"/>
        <end position="19"/>
    </location>
</feature>